<protein>
    <recommendedName>
        <fullName evidence="3">LSDAT prokaryote domain-containing protein</fullName>
    </recommendedName>
</protein>
<dbReference type="SUPFAM" id="SSF102405">
    <property type="entry name" value="MCP/YpsA-like"/>
    <property type="match status" value="1"/>
</dbReference>
<sequence length="95" mass="9948">MIPTGAGEARNTIIVNSGDAVIVIGGSWGTLSELALAMRHGRAPVVQLGGWRLLDQNGDPVPGRRTARHLTRAGGATHGPVALRPVRSRVLVLAR</sequence>
<proteinExistence type="predicted"/>
<comment type="caution">
    <text evidence="1">The sequence shown here is derived from an EMBL/GenBank/DDBJ whole genome shotgun (WGS) entry which is preliminary data.</text>
</comment>
<dbReference type="Pfam" id="PF18306">
    <property type="entry name" value="LDcluster4"/>
    <property type="match status" value="1"/>
</dbReference>
<evidence type="ECO:0008006" key="3">
    <source>
        <dbReference type="Google" id="ProtNLM"/>
    </source>
</evidence>
<organism evidence="1 2">
    <name type="scientific">Sphaerimonospora cavernae</name>
    <dbReference type="NCBI Taxonomy" id="1740611"/>
    <lineage>
        <taxon>Bacteria</taxon>
        <taxon>Bacillati</taxon>
        <taxon>Actinomycetota</taxon>
        <taxon>Actinomycetes</taxon>
        <taxon>Streptosporangiales</taxon>
        <taxon>Streptosporangiaceae</taxon>
        <taxon>Sphaerimonospora</taxon>
    </lineage>
</organism>
<accession>A0ABV6U737</accession>
<keyword evidence="2" id="KW-1185">Reference proteome</keyword>
<dbReference type="Proteomes" id="UP001589870">
    <property type="component" value="Unassembled WGS sequence"/>
</dbReference>
<dbReference type="EMBL" id="JBHMQT010000033">
    <property type="protein sequence ID" value="MFC0863782.1"/>
    <property type="molecule type" value="Genomic_DNA"/>
</dbReference>
<gene>
    <name evidence="1" type="ORF">ACFHYQ_15875</name>
</gene>
<dbReference type="InterPro" id="IPR041164">
    <property type="entry name" value="LDcluster4"/>
</dbReference>
<evidence type="ECO:0000313" key="2">
    <source>
        <dbReference type="Proteomes" id="UP001589870"/>
    </source>
</evidence>
<dbReference type="Gene3D" id="3.40.50.450">
    <property type="match status" value="1"/>
</dbReference>
<reference evidence="1 2" key="1">
    <citation type="submission" date="2024-09" db="EMBL/GenBank/DDBJ databases">
        <authorList>
            <person name="Sun Q."/>
            <person name="Mori K."/>
        </authorList>
    </citation>
    <scope>NUCLEOTIDE SEQUENCE [LARGE SCALE GENOMIC DNA]</scope>
    <source>
        <strain evidence="1 2">TBRC 1851</strain>
    </source>
</reference>
<dbReference type="RefSeq" id="WP_394301916.1">
    <property type="nucleotide sequence ID" value="NZ_JBHMQT010000033.1"/>
</dbReference>
<name>A0ABV6U737_9ACTN</name>
<evidence type="ECO:0000313" key="1">
    <source>
        <dbReference type="EMBL" id="MFC0863782.1"/>
    </source>
</evidence>